<gene>
    <name evidence="3" type="primary">nad9</name>
</gene>
<accession>A0A6C0UBW3</accession>
<dbReference type="Pfam" id="PF00329">
    <property type="entry name" value="Complex1_30kDa"/>
    <property type="match status" value="1"/>
</dbReference>
<name>A0A6C0UBW3_9CILI</name>
<feature type="domain" description="NADH:ubiquinone oxidoreductase 30kDa subunit" evidence="2">
    <location>
        <begin position="66"/>
        <end position="144"/>
    </location>
</feature>
<geneLocation type="mitochondrion" evidence="3"/>
<evidence type="ECO:0000256" key="1">
    <source>
        <dbReference type="SAM" id="Phobius"/>
    </source>
</evidence>
<keyword evidence="1" id="KW-1133">Transmembrane helix</keyword>
<keyword evidence="1" id="KW-0472">Membrane</keyword>
<sequence length="175" mass="21323">MYGSQMFFNYEKFNMQNTLNLLYFNSNANKVFLLLKFNSLFYSTFLLDTSVLKSVKVRKRSYDIFFFNFFNYIFSLKINLFVLISENYFFESIVKFFKNGFFTERENSEMHGINLKNNLDIRYLLLDYLFCGFPLLKNYPLSGFVELFYDYFRQLLYYCFLTLISQLHRGLIFDF</sequence>
<organism evidence="3">
    <name type="scientific">Gruberia lanceolata</name>
    <dbReference type="NCBI Taxonomy" id="1978530"/>
    <lineage>
        <taxon>Eukaryota</taxon>
        <taxon>Sar</taxon>
        <taxon>Alveolata</taxon>
        <taxon>Ciliophora</taxon>
        <taxon>Postciliodesmatophora</taxon>
        <taxon>Heterotrichea</taxon>
        <taxon>Heterotrichida</taxon>
        <taxon>Spirostomidae</taxon>
        <taxon>Gruberia</taxon>
    </lineage>
</organism>
<dbReference type="AlphaFoldDB" id="A0A6C0UBW3"/>
<evidence type="ECO:0000313" key="3">
    <source>
        <dbReference type="EMBL" id="QIB71977.1"/>
    </source>
</evidence>
<evidence type="ECO:0000259" key="2">
    <source>
        <dbReference type="Pfam" id="PF00329"/>
    </source>
</evidence>
<dbReference type="GO" id="GO:0008137">
    <property type="term" value="F:NADH dehydrogenase (ubiquinone) activity"/>
    <property type="evidence" value="ECO:0007669"/>
    <property type="project" value="InterPro"/>
</dbReference>
<feature type="transmembrane region" description="Helical" evidence="1">
    <location>
        <begin position="64"/>
        <end position="84"/>
    </location>
</feature>
<keyword evidence="1" id="KW-0812">Transmembrane</keyword>
<dbReference type="EMBL" id="MK301177">
    <property type="protein sequence ID" value="QIB71977.1"/>
    <property type="molecule type" value="Genomic_DNA"/>
</dbReference>
<dbReference type="InterPro" id="IPR001268">
    <property type="entry name" value="NADH_UbQ_OxRdtase_30kDa_su"/>
</dbReference>
<dbReference type="SUPFAM" id="SSF143243">
    <property type="entry name" value="Nqo5-like"/>
    <property type="match status" value="1"/>
</dbReference>
<protein>
    <submittedName>
        <fullName evidence="3">NADH dehydrogenase subunit 9</fullName>
    </submittedName>
</protein>
<reference evidence="3" key="1">
    <citation type="journal article" date="2019" name="Mitochondrial DNA Part B Resour">
        <title>The complete mitochondrial genome of Gruberia lanceolata (Gruber, 1884) Kahl, 1932 (Ciliophora: Heterotrichea).</title>
        <authorList>
            <person name="Park M.-H."/>
            <person name="Min G.-S."/>
        </authorList>
    </citation>
    <scope>NUCLEOTIDE SEQUENCE</scope>
    <source>
        <strain evidence="3">Gben1</strain>
    </source>
</reference>
<dbReference type="InterPro" id="IPR037232">
    <property type="entry name" value="NADH_quin_OxRdtase_su_C/D-like"/>
</dbReference>
<keyword evidence="3" id="KW-0496">Mitochondrion</keyword>
<proteinExistence type="predicted"/>